<proteinExistence type="inferred from homology"/>
<feature type="compositionally biased region" description="Acidic residues" evidence="2">
    <location>
        <begin position="68"/>
        <end position="77"/>
    </location>
</feature>
<dbReference type="STRING" id="425264.A0A3G2S3P6"/>
<dbReference type="SMART" id="SM00268">
    <property type="entry name" value="ACTIN"/>
    <property type="match status" value="1"/>
</dbReference>
<accession>A0A3G2S3P6</accession>
<evidence type="ECO:0000256" key="2">
    <source>
        <dbReference type="SAM" id="MobiDB-lite"/>
    </source>
</evidence>
<dbReference type="AlphaFoldDB" id="A0A3G2S3P6"/>
<gene>
    <name evidence="3" type="ORF">DNF11_1436</name>
</gene>
<name>A0A3G2S3P6_MALR7</name>
<evidence type="ECO:0000256" key="1">
    <source>
        <dbReference type="RuleBase" id="RU000487"/>
    </source>
</evidence>
<reference evidence="3 4" key="1">
    <citation type="submission" date="2018-10" db="EMBL/GenBank/DDBJ databases">
        <title>Complete genome sequence of Malassezia restricta CBS 7877.</title>
        <authorList>
            <person name="Morand S.C."/>
            <person name="Bertignac M."/>
            <person name="Iltis A."/>
            <person name="Kolder I."/>
            <person name="Pirovano W."/>
            <person name="Jourdain R."/>
            <person name="Clavaud C."/>
        </authorList>
    </citation>
    <scope>NUCLEOTIDE SEQUENCE [LARGE SCALE GENOMIC DNA]</scope>
    <source>
        <strain evidence="3 4">CBS 7877</strain>
    </source>
</reference>
<keyword evidence="4" id="KW-1185">Reference proteome</keyword>
<dbReference type="InterPro" id="IPR043129">
    <property type="entry name" value="ATPase_NBD"/>
</dbReference>
<dbReference type="PANTHER" id="PTHR11937">
    <property type="entry name" value="ACTIN"/>
    <property type="match status" value="1"/>
</dbReference>
<dbReference type="CDD" id="cd10206">
    <property type="entry name" value="ASKHA_NBD_Arp8-like"/>
    <property type="match status" value="1"/>
</dbReference>
<dbReference type="EMBL" id="CP033149">
    <property type="protein sequence ID" value="AYO42386.1"/>
    <property type="molecule type" value="Genomic_DNA"/>
</dbReference>
<feature type="compositionally biased region" description="Polar residues" evidence="2">
    <location>
        <begin position="38"/>
        <end position="54"/>
    </location>
</feature>
<dbReference type="Gene3D" id="3.90.640.10">
    <property type="entry name" value="Actin, Chain A, domain 4"/>
    <property type="match status" value="1"/>
</dbReference>
<dbReference type="SUPFAM" id="SSF53067">
    <property type="entry name" value="Actin-like ATPase domain"/>
    <property type="match status" value="2"/>
</dbReference>
<dbReference type="InterPro" id="IPR004000">
    <property type="entry name" value="Actin"/>
</dbReference>
<dbReference type="Gene3D" id="3.30.420.40">
    <property type="match status" value="2"/>
</dbReference>
<feature type="region of interest" description="Disordered" evidence="2">
    <location>
        <begin position="1"/>
        <end position="77"/>
    </location>
</feature>
<evidence type="ECO:0000313" key="4">
    <source>
        <dbReference type="Proteomes" id="UP000269793"/>
    </source>
</evidence>
<dbReference type="VEuPathDB" id="FungiDB:DNF11_1436"/>
<comment type="similarity">
    <text evidence="1">Belongs to the actin family.</text>
</comment>
<dbReference type="OrthoDB" id="5572108at2759"/>
<evidence type="ECO:0000313" key="3">
    <source>
        <dbReference type="EMBL" id="AYO42386.1"/>
    </source>
</evidence>
<sequence>MAPKAAKQVLPPNPPADETRTLPLAYTSFHPPPFVNAKNVSSSYLKTEAQTWVSRSHRPTKRPKTGDDGDDGDDDIDPASRRLVIHIGSEAIRLGRATDLYPTVVPHVLARQLPHPRAQPARPHATEAQLEMLRAELRSIMRQYKLRPVSNGWQSANSYNSSVEPEPVAAHNDVYHVGFVDEGDASVVVGHEALRLASLSRPSAWRLFSPWTRGMLNVTGYAAEYGDACIEALLGDVQRILTHAISSAPSKASGPADAADDAGLGIPTSEYGDYAVLLLVPDSFSRSDLRALGHVLLRYMGFSALHVQTEGLCATFGAGLSAACVVDVGATSIGISCVEEGLVLPETRVALSYGGQDMSRFFGDVLRGSSFPYTDLQEARLADAQLLQDLKERFVTLQPSQVGLNLYDFMVRLPGETARKYALRLYDEPILAGLMLFHPDVAAPPPMPRRPLTCAQPAPAEEADEPEPTAVLAAANASLGGDEAVELCASAVLDMAPTLAMLGCVSRRLSPQVAALVDMRADEASEEAPRAAPTIPQTSAMATQAAKCASAAAQAAQDGIDVVQAASVTPLDHAVFRSLLASTGTVDGSFAHGGEERLRRLANNIVCTGGAARIPGLSEALEARVSMLLAEHYAPADGAPGAPTTAPQAVVIPPPRNLDPASLAWKGLAVMAHLDAMQELWIQASDWDTLGYRALKEKSLFL</sequence>
<dbReference type="Proteomes" id="UP000269793">
    <property type="component" value="Chromosome II"/>
</dbReference>
<organism evidence="3 4">
    <name type="scientific">Malassezia restricta (strain ATCC 96810 / NBRC 103918 / CBS 7877)</name>
    <name type="common">Seborrheic dermatitis infection agent</name>
    <dbReference type="NCBI Taxonomy" id="425264"/>
    <lineage>
        <taxon>Eukaryota</taxon>
        <taxon>Fungi</taxon>
        <taxon>Dikarya</taxon>
        <taxon>Basidiomycota</taxon>
        <taxon>Ustilaginomycotina</taxon>
        <taxon>Malasseziomycetes</taxon>
        <taxon>Malasseziales</taxon>
        <taxon>Malasseziaceae</taxon>
        <taxon>Malassezia</taxon>
    </lineage>
</organism>
<protein>
    <submittedName>
        <fullName evidence="3">Putative actin-related protein 8</fullName>
    </submittedName>
</protein>
<dbReference type="Pfam" id="PF00022">
    <property type="entry name" value="Actin"/>
    <property type="match status" value="2"/>
</dbReference>